<dbReference type="OrthoDB" id="5518345at2759"/>
<organism evidence="3 4">
    <name type="scientific">Penicillium angulare</name>
    <dbReference type="NCBI Taxonomy" id="116970"/>
    <lineage>
        <taxon>Eukaryota</taxon>
        <taxon>Fungi</taxon>
        <taxon>Dikarya</taxon>
        <taxon>Ascomycota</taxon>
        <taxon>Pezizomycotina</taxon>
        <taxon>Eurotiomycetes</taxon>
        <taxon>Eurotiomycetidae</taxon>
        <taxon>Eurotiales</taxon>
        <taxon>Aspergillaceae</taxon>
        <taxon>Penicillium</taxon>
    </lineage>
</organism>
<proteinExistence type="inferred from homology"/>
<feature type="domain" description="Inhibitor I9" evidence="2">
    <location>
        <begin position="4"/>
        <end position="68"/>
    </location>
</feature>
<reference evidence="3" key="2">
    <citation type="journal article" date="2023" name="IMA Fungus">
        <title>Comparative genomic study of the Penicillium genus elucidates a diverse pangenome and 15 lateral gene transfer events.</title>
        <authorList>
            <person name="Petersen C."/>
            <person name="Sorensen T."/>
            <person name="Nielsen M.R."/>
            <person name="Sondergaard T.E."/>
            <person name="Sorensen J.L."/>
            <person name="Fitzpatrick D.A."/>
            <person name="Frisvad J.C."/>
            <person name="Nielsen K.L."/>
        </authorList>
    </citation>
    <scope>NUCLEOTIDE SEQUENCE</scope>
    <source>
        <strain evidence="3">IBT 30069</strain>
    </source>
</reference>
<evidence type="ECO:0000259" key="2">
    <source>
        <dbReference type="Pfam" id="PF05922"/>
    </source>
</evidence>
<accession>A0A9W9FU29</accession>
<dbReference type="AlphaFoldDB" id="A0A9W9FU29"/>
<dbReference type="Pfam" id="PF05922">
    <property type="entry name" value="Inhibitor_I9"/>
    <property type="match status" value="1"/>
</dbReference>
<dbReference type="FunFam" id="3.30.70.80:FF:000005">
    <property type="entry name" value="Proteinase inhibitor I2B"/>
    <property type="match status" value="1"/>
</dbReference>
<dbReference type="InterPro" id="IPR010259">
    <property type="entry name" value="S8pro/Inhibitor_I9"/>
</dbReference>
<dbReference type="EMBL" id="JAPQKH010000003">
    <property type="protein sequence ID" value="KAJ5106435.1"/>
    <property type="molecule type" value="Genomic_DNA"/>
</dbReference>
<dbReference type="InterPro" id="IPR052471">
    <property type="entry name" value="PBI_I9"/>
</dbReference>
<reference evidence="3" key="1">
    <citation type="submission" date="2022-11" db="EMBL/GenBank/DDBJ databases">
        <authorList>
            <person name="Petersen C."/>
        </authorList>
    </citation>
    <scope>NUCLEOTIDE SEQUENCE</scope>
    <source>
        <strain evidence="3">IBT 30069</strain>
    </source>
</reference>
<evidence type="ECO:0000256" key="1">
    <source>
        <dbReference type="ARBA" id="ARBA00038069"/>
    </source>
</evidence>
<comment type="caution">
    <text evidence="3">The sequence shown here is derived from an EMBL/GenBank/DDBJ whole genome shotgun (WGS) entry which is preliminary data.</text>
</comment>
<dbReference type="GO" id="GO:0004866">
    <property type="term" value="F:endopeptidase inhibitor activity"/>
    <property type="evidence" value="ECO:0007669"/>
    <property type="project" value="UniProtKB-ARBA"/>
</dbReference>
<dbReference type="PANTHER" id="PTHR28288:SF2">
    <property type="entry name" value="PROTEASE B INHIBITOR 2"/>
    <property type="match status" value="1"/>
</dbReference>
<dbReference type="InterPro" id="IPR037045">
    <property type="entry name" value="S8pro/Inhibitor_I9_sf"/>
</dbReference>
<keyword evidence="4" id="KW-1185">Reference proteome</keyword>
<dbReference type="Gene3D" id="3.30.70.80">
    <property type="entry name" value="Peptidase S8 propeptide/proteinase inhibitor I9"/>
    <property type="match status" value="1"/>
</dbReference>
<evidence type="ECO:0000313" key="4">
    <source>
        <dbReference type="Proteomes" id="UP001149165"/>
    </source>
</evidence>
<sequence length="71" mass="7774">MPNYIVKCRDGASEDDIKAVKSQVEDQGGKVTHDYSLIKGFAVEFPDDLVSTFSGHPHVEYVEADGEATTQ</sequence>
<comment type="similarity">
    <text evidence="1">Belongs to the protease inhibitor I9 family.</text>
</comment>
<protein>
    <recommendedName>
        <fullName evidence="2">Inhibitor I9 domain-containing protein</fullName>
    </recommendedName>
</protein>
<dbReference type="PANTHER" id="PTHR28288">
    <property type="entry name" value="PROTEASE B INHIBITOR 2"/>
    <property type="match status" value="1"/>
</dbReference>
<dbReference type="Proteomes" id="UP001149165">
    <property type="component" value="Unassembled WGS sequence"/>
</dbReference>
<evidence type="ECO:0000313" key="3">
    <source>
        <dbReference type="EMBL" id="KAJ5106435.1"/>
    </source>
</evidence>
<name>A0A9W9FU29_9EURO</name>
<dbReference type="SUPFAM" id="SSF54897">
    <property type="entry name" value="Protease propeptides/inhibitors"/>
    <property type="match status" value="1"/>
</dbReference>
<dbReference type="GO" id="GO:0042144">
    <property type="term" value="P:vacuole fusion, non-autophagic"/>
    <property type="evidence" value="ECO:0007669"/>
    <property type="project" value="TreeGrafter"/>
</dbReference>
<gene>
    <name evidence="3" type="ORF">N7456_003110</name>
</gene>